<dbReference type="Proteomes" id="UP000011668">
    <property type="component" value="Unassembled WGS sequence"/>
</dbReference>
<proteinExistence type="predicted"/>
<feature type="transmembrane region" description="Helical" evidence="1">
    <location>
        <begin position="78"/>
        <end position="102"/>
    </location>
</feature>
<protein>
    <submittedName>
        <fullName evidence="2">Uncharacterized protein</fullName>
    </submittedName>
</protein>
<keyword evidence="1" id="KW-0812">Transmembrane</keyword>
<reference evidence="2 3" key="1">
    <citation type="journal article" date="2013" name="Nat. Commun.">
        <title>The evolution and pathogenic mechanisms of the rice sheath blight pathogen.</title>
        <authorList>
            <person name="Zheng A."/>
            <person name="Lin R."/>
            <person name="Xu L."/>
            <person name="Qin P."/>
            <person name="Tang C."/>
            <person name="Ai P."/>
            <person name="Zhang D."/>
            <person name="Liu Y."/>
            <person name="Sun Z."/>
            <person name="Feng H."/>
            <person name="Wang Y."/>
            <person name="Chen Y."/>
            <person name="Liang X."/>
            <person name="Fu R."/>
            <person name="Li Q."/>
            <person name="Zhang J."/>
            <person name="Yu X."/>
            <person name="Xie Z."/>
            <person name="Ding L."/>
            <person name="Guan P."/>
            <person name="Tang J."/>
            <person name="Liang Y."/>
            <person name="Wang S."/>
            <person name="Deng Q."/>
            <person name="Li S."/>
            <person name="Zhu J."/>
            <person name="Wang L."/>
            <person name="Liu H."/>
            <person name="Li P."/>
        </authorList>
    </citation>
    <scope>NUCLEOTIDE SEQUENCE [LARGE SCALE GENOMIC DNA]</scope>
    <source>
        <strain evidence="3">AG-1 IA</strain>
    </source>
</reference>
<organism evidence="2 3">
    <name type="scientific">Thanatephorus cucumeris (strain AG1-IA)</name>
    <name type="common">Rice sheath blight fungus</name>
    <name type="synonym">Rhizoctonia solani</name>
    <dbReference type="NCBI Taxonomy" id="983506"/>
    <lineage>
        <taxon>Eukaryota</taxon>
        <taxon>Fungi</taxon>
        <taxon>Dikarya</taxon>
        <taxon>Basidiomycota</taxon>
        <taxon>Agaricomycotina</taxon>
        <taxon>Agaricomycetes</taxon>
        <taxon>Cantharellales</taxon>
        <taxon>Ceratobasidiaceae</taxon>
        <taxon>Rhizoctonia</taxon>
        <taxon>Rhizoctonia solani AG-1</taxon>
    </lineage>
</organism>
<dbReference type="HOGENOM" id="CLU_2265541_0_0_1"/>
<comment type="caution">
    <text evidence="2">The sequence shown here is derived from an EMBL/GenBank/DDBJ whole genome shotgun (WGS) entry which is preliminary data.</text>
</comment>
<evidence type="ECO:0000313" key="3">
    <source>
        <dbReference type="Proteomes" id="UP000011668"/>
    </source>
</evidence>
<keyword evidence="3" id="KW-1185">Reference proteome</keyword>
<gene>
    <name evidence="2" type="ORF">AG1IA_06893</name>
</gene>
<sequence length="103" mass="11271">MAACLDGAVAQLCVARTAFLVGYEDVFSGLGWWLVRRGRERGVALEFTLRLAVLFWGGCETRFRLLLVCRFGVNFFLLWRLFVGLGGIGIGIGVVGLLACILS</sequence>
<keyword evidence="1" id="KW-0472">Membrane</keyword>
<dbReference type="EMBL" id="AFRT01001932">
    <property type="protein sequence ID" value="ELU39074.1"/>
    <property type="molecule type" value="Genomic_DNA"/>
</dbReference>
<dbReference type="AlphaFoldDB" id="L8WRR3"/>
<evidence type="ECO:0000313" key="2">
    <source>
        <dbReference type="EMBL" id="ELU39074.1"/>
    </source>
</evidence>
<evidence type="ECO:0000256" key="1">
    <source>
        <dbReference type="SAM" id="Phobius"/>
    </source>
</evidence>
<accession>L8WRR3</accession>
<name>L8WRR3_THACA</name>
<keyword evidence="1" id="KW-1133">Transmembrane helix</keyword>